<dbReference type="EMBL" id="JAGGNH010000007">
    <property type="protein sequence ID" value="KAJ0967891.1"/>
    <property type="molecule type" value="Genomic_DNA"/>
</dbReference>
<protein>
    <submittedName>
        <fullName evidence="2">Uncharacterized protein</fullName>
    </submittedName>
</protein>
<evidence type="ECO:0000256" key="1">
    <source>
        <dbReference type="SAM" id="MobiDB-lite"/>
    </source>
</evidence>
<gene>
    <name evidence="2" type="ORF">J5N97_024808</name>
</gene>
<comment type="caution">
    <text evidence="2">The sequence shown here is derived from an EMBL/GenBank/DDBJ whole genome shotgun (WGS) entry which is preliminary data.</text>
</comment>
<dbReference type="AlphaFoldDB" id="A0A9D5H8Y7"/>
<proteinExistence type="predicted"/>
<reference evidence="2" key="2">
    <citation type="journal article" date="2022" name="Hortic Res">
        <title>The genome of Dioscorea zingiberensis sheds light on the biosynthesis, origin and evolution of the medicinally important diosgenin saponins.</title>
        <authorList>
            <person name="Li Y."/>
            <person name="Tan C."/>
            <person name="Li Z."/>
            <person name="Guo J."/>
            <person name="Li S."/>
            <person name="Chen X."/>
            <person name="Wang C."/>
            <person name="Dai X."/>
            <person name="Yang H."/>
            <person name="Song W."/>
            <person name="Hou L."/>
            <person name="Xu J."/>
            <person name="Tong Z."/>
            <person name="Xu A."/>
            <person name="Yuan X."/>
            <person name="Wang W."/>
            <person name="Yang Q."/>
            <person name="Chen L."/>
            <person name="Sun Z."/>
            <person name="Wang K."/>
            <person name="Pan B."/>
            <person name="Chen J."/>
            <person name="Bao Y."/>
            <person name="Liu F."/>
            <person name="Qi X."/>
            <person name="Gang D.R."/>
            <person name="Wen J."/>
            <person name="Li J."/>
        </authorList>
    </citation>
    <scope>NUCLEOTIDE SEQUENCE</scope>
    <source>
        <strain evidence="2">Dzin_1.0</strain>
    </source>
</reference>
<dbReference type="Proteomes" id="UP001085076">
    <property type="component" value="Miscellaneous, Linkage group lg07"/>
</dbReference>
<evidence type="ECO:0000313" key="2">
    <source>
        <dbReference type="EMBL" id="KAJ0967891.1"/>
    </source>
</evidence>
<keyword evidence="3" id="KW-1185">Reference proteome</keyword>
<organism evidence="2 3">
    <name type="scientific">Dioscorea zingiberensis</name>
    <dbReference type="NCBI Taxonomy" id="325984"/>
    <lineage>
        <taxon>Eukaryota</taxon>
        <taxon>Viridiplantae</taxon>
        <taxon>Streptophyta</taxon>
        <taxon>Embryophyta</taxon>
        <taxon>Tracheophyta</taxon>
        <taxon>Spermatophyta</taxon>
        <taxon>Magnoliopsida</taxon>
        <taxon>Liliopsida</taxon>
        <taxon>Dioscoreales</taxon>
        <taxon>Dioscoreaceae</taxon>
        <taxon>Dioscorea</taxon>
    </lineage>
</organism>
<feature type="compositionally biased region" description="Basic and acidic residues" evidence="1">
    <location>
        <begin position="37"/>
        <end position="61"/>
    </location>
</feature>
<sequence length="99" mass="10590">MKFLANRASNYRSLTPQSLWLLTGGRRARLRSTFAGEEGKKAASRRKLADGARLGRRERSTLGRRPGAGCCRSRRLGRAPADKLGTGSAAASRGQAGCS</sequence>
<evidence type="ECO:0000313" key="3">
    <source>
        <dbReference type="Proteomes" id="UP001085076"/>
    </source>
</evidence>
<feature type="region of interest" description="Disordered" evidence="1">
    <location>
        <begin position="35"/>
        <end position="99"/>
    </location>
</feature>
<name>A0A9D5H8Y7_9LILI</name>
<reference evidence="2" key="1">
    <citation type="submission" date="2021-03" db="EMBL/GenBank/DDBJ databases">
        <authorList>
            <person name="Li Z."/>
            <person name="Yang C."/>
        </authorList>
    </citation>
    <scope>NUCLEOTIDE SEQUENCE</scope>
    <source>
        <strain evidence="2">Dzin_1.0</strain>
        <tissue evidence="2">Leaf</tissue>
    </source>
</reference>
<accession>A0A9D5H8Y7</accession>